<keyword evidence="1" id="KW-0175">Coiled coil</keyword>
<keyword evidence="3" id="KW-1185">Reference proteome</keyword>
<dbReference type="CTD" id="31712"/>
<dbReference type="GeneID" id="115626861"/>
<dbReference type="PANTHER" id="PTHR47890:SF1">
    <property type="entry name" value="LD24308P"/>
    <property type="match status" value="1"/>
</dbReference>
<feature type="signal peptide" evidence="2">
    <location>
        <begin position="1"/>
        <end position="31"/>
    </location>
</feature>
<feature type="coiled-coil region" evidence="1">
    <location>
        <begin position="72"/>
        <end position="102"/>
    </location>
</feature>
<keyword evidence="2" id="KW-0732">Signal</keyword>
<evidence type="ECO:0000256" key="2">
    <source>
        <dbReference type="SAM" id="SignalP"/>
    </source>
</evidence>
<evidence type="ECO:0000313" key="3">
    <source>
        <dbReference type="Proteomes" id="UP000504634"/>
    </source>
</evidence>
<dbReference type="Proteomes" id="UP000504634">
    <property type="component" value="Unplaced"/>
</dbReference>
<dbReference type="InterPro" id="IPR032062">
    <property type="entry name" value="DUF4803"/>
</dbReference>
<accession>A0A6J2TNN2</accession>
<organism evidence="3 4">
    <name type="scientific">Drosophila lebanonensis</name>
    <name type="common">Fruit fly</name>
    <name type="synonym">Scaptodrosophila lebanonensis</name>
    <dbReference type="NCBI Taxonomy" id="7225"/>
    <lineage>
        <taxon>Eukaryota</taxon>
        <taxon>Metazoa</taxon>
        <taxon>Ecdysozoa</taxon>
        <taxon>Arthropoda</taxon>
        <taxon>Hexapoda</taxon>
        <taxon>Insecta</taxon>
        <taxon>Pterygota</taxon>
        <taxon>Neoptera</taxon>
        <taxon>Endopterygota</taxon>
        <taxon>Diptera</taxon>
        <taxon>Brachycera</taxon>
        <taxon>Muscomorpha</taxon>
        <taxon>Ephydroidea</taxon>
        <taxon>Drosophilidae</taxon>
        <taxon>Scaptodrosophila</taxon>
    </lineage>
</organism>
<dbReference type="Pfam" id="PF16061">
    <property type="entry name" value="DUF4803"/>
    <property type="match status" value="1"/>
</dbReference>
<dbReference type="RefSeq" id="XP_030378226.1">
    <property type="nucleotide sequence ID" value="XM_030522366.1"/>
</dbReference>
<evidence type="ECO:0000313" key="4">
    <source>
        <dbReference type="RefSeq" id="XP_030378226.1"/>
    </source>
</evidence>
<reference evidence="4" key="1">
    <citation type="submission" date="2025-08" db="UniProtKB">
        <authorList>
            <consortium name="RefSeq"/>
        </authorList>
    </citation>
    <scope>IDENTIFICATION</scope>
    <source>
        <strain evidence="4">11010-0011.00</strain>
        <tissue evidence="4">Whole body</tissue>
    </source>
</reference>
<protein>
    <submittedName>
        <fullName evidence="4">Uncharacterized protein LOC115626861 isoform X1</fullName>
    </submittedName>
</protein>
<dbReference type="AlphaFoldDB" id="A0A6J2TNN2"/>
<dbReference type="OrthoDB" id="6366357at2759"/>
<name>A0A6J2TNN2_DROLE</name>
<proteinExistence type="predicted"/>
<dbReference type="PANTHER" id="PTHR47890">
    <property type="entry name" value="LD24308P"/>
    <property type="match status" value="1"/>
</dbReference>
<gene>
    <name evidence="4" type="primary">LOC115626861</name>
</gene>
<feature type="chain" id="PRO_5026748288" evidence="2">
    <location>
        <begin position="32"/>
        <end position="671"/>
    </location>
</feature>
<sequence>MQLQVKKFNSFGISCAILVLLLATKTAPTDAVLEDVLDIIHVIKEVTTGILKAWDVVQSSPLASKIEFPLMREKQRKVLERLKEVNRQIEKTEEKQSQYTSLAIESVNDFIGTNVKLIAKMNEITDIMNRISSRYQQMTKYEAVKDKLEMVTLVTFAEWTVAPNAHSVHHLMDRLHLTLLGNTEKNNSSSGNLLAQLAANYEFSSSQICNMHQSPQQFVYALYSDIALTELKGYIMMEFSWMMLRVYGKGNFTQEAELMRNDYERRTERTLKLLQEVMRRSARIVWRCDPEPQHHVLGQTYDEVTRLLQGFIENEVDLNSDETCRETCSYYQNTRTESCFKEKFCARQPGCKGRLYNCQFVQSDMWVCQAPLNSTRRYEYVEYENGSVLGRRGRCVRGTSKVDSWWRYLFWHCSYCMCLCDEQSIKSDRFFNLREAVSDFTQNRVVTGLRFIKKNRIFHLQIQEGELLPRGNINQTSLTWKPVDNYNIFDRDVIKGVDYHSLSYESRSVDLDDINTDDPSFVVTGVRFRVVGTHLNLEARLTEINFETGKLVNSKELSYWNSNDNTDVSGDNRRKKLSISSPDIPTRTIVKSIPMSKHNEFIEFVNSDLYKDAAQTTVPFMDVQDVVSNPPVPLSGVGIYYKGRPGFGGFLAPKIITYDFTRHVVVPKRTP</sequence>
<evidence type="ECO:0000256" key="1">
    <source>
        <dbReference type="SAM" id="Coils"/>
    </source>
</evidence>